<keyword evidence="3" id="KW-1185">Reference proteome</keyword>
<dbReference type="GO" id="GO:0005737">
    <property type="term" value="C:cytoplasm"/>
    <property type="evidence" value="ECO:0007669"/>
    <property type="project" value="TreeGrafter"/>
</dbReference>
<evidence type="ECO:0000313" key="3">
    <source>
        <dbReference type="Proteomes" id="UP000589520"/>
    </source>
</evidence>
<evidence type="ECO:0000313" key="2">
    <source>
        <dbReference type="EMBL" id="NYF78068.1"/>
    </source>
</evidence>
<dbReference type="Gene3D" id="3.40.50.720">
    <property type="entry name" value="NAD(P)-binding Rossmann-like Domain"/>
    <property type="match status" value="1"/>
</dbReference>
<proteinExistence type="predicted"/>
<evidence type="ECO:0000259" key="1">
    <source>
        <dbReference type="Pfam" id="PF00899"/>
    </source>
</evidence>
<dbReference type="InterPro" id="IPR035985">
    <property type="entry name" value="Ubiquitin-activating_enz"/>
</dbReference>
<dbReference type="GO" id="GO:0004792">
    <property type="term" value="F:thiosulfate-cyanide sulfurtransferase activity"/>
    <property type="evidence" value="ECO:0007669"/>
    <property type="project" value="TreeGrafter"/>
</dbReference>
<dbReference type="GO" id="GO:0008641">
    <property type="term" value="F:ubiquitin-like modifier activating enzyme activity"/>
    <property type="evidence" value="ECO:0007669"/>
    <property type="project" value="InterPro"/>
</dbReference>
<name>A0A7Y9PDS3_9BACT</name>
<dbReference type="SUPFAM" id="SSF69572">
    <property type="entry name" value="Activating enzymes of the ubiquitin-like proteins"/>
    <property type="match status" value="1"/>
</dbReference>
<protein>
    <submittedName>
        <fullName evidence="2">Adenylyltransferase/sulfurtransferase</fullName>
    </submittedName>
</protein>
<feature type="domain" description="THIF-type NAD/FAD binding fold" evidence="1">
    <location>
        <begin position="35"/>
        <end position="267"/>
    </location>
</feature>
<dbReference type="GO" id="GO:0016779">
    <property type="term" value="F:nucleotidyltransferase activity"/>
    <property type="evidence" value="ECO:0007669"/>
    <property type="project" value="UniProtKB-KW"/>
</dbReference>
<keyword evidence="2" id="KW-0808">Transferase</keyword>
<keyword evidence="2" id="KW-0548">Nucleotidyltransferase</keyword>
<dbReference type="PANTHER" id="PTHR10953:SF102">
    <property type="entry name" value="ADENYLYLTRANSFERASE AND SULFURTRANSFERASE MOCS3"/>
    <property type="match status" value="1"/>
</dbReference>
<organism evidence="2 3">
    <name type="scientific">Granulicella arctica</name>
    <dbReference type="NCBI Taxonomy" id="940613"/>
    <lineage>
        <taxon>Bacteria</taxon>
        <taxon>Pseudomonadati</taxon>
        <taxon>Acidobacteriota</taxon>
        <taxon>Terriglobia</taxon>
        <taxon>Terriglobales</taxon>
        <taxon>Acidobacteriaceae</taxon>
        <taxon>Granulicella</taxon>
    </lineage>
</organism>
<dbReference type="GO" id="GO:0032446">
    <property type="term" value="P:protein modification by small protein conjugation"/>
    <property type="evidence" value="ECO:0007669"/>
    <property type="project" value="TreeGrafter"/>
</dbReference>
<dbReference type="Pfam" id="PF00899">
    <property type="entry name" value="ThiF"/>
    <property type="match status" value="1"/>
</dbReference>
<dbReference type="AlphaFoldDB" id="A0A7Y9PDS3"/>
<comment type="caution">
    <text evidence="2">The sequence shown here is derived from an EMBL/GenBank/DDBJ whole genome shotgun (WGS) entry which is preliminary data.</text>
</comment>
<dbReference type="PANTHER" id="PTHR10953">
    <property type="entry name" value="UBIQUITIN-ACTIVATING ENZYME E1"/>
    <property type="match status" value="1"/>
</dbReference>
<dbReference type="EMBL" id="JACCCW010000001">
    <property type="protein sequence ID" value="NYF78068.1"/>
    <property type="molecule type" value="Genomic_DNA"/>
</dbReference>
<dbReference type="InterPro" id="IPR045886">
    <property type="entry name" value="ThiF/MoeB/HesA"/>
</dbReference>
<gene>
    <name evidence="2" type="ORF">HDF17_000355</name>
</gene>
<dbReference type="InterPro" id="IPR000594">
    <property type="entry name" value="ThiF_NAD_FAD-bd"/>
</dbReference>
<accession>A0A7Y9PDS3</accession>
<reference evidence="2 3" key="1">
    <citation type="submission" date="2020-07" db="EMBL/GenBank/DDBJ databases">
        <title>Genomic Encyclopedia of Type Strains, Phase IV (KMG-V): Genome sequencing to study the core and pangenomes of soil and plant-associated prokaryotes.</title>
        <authorList>
            <person name="Whitman W."/>
        </authorList>
    </citation>
    <scope>NUCLEOTIDE SEQUENCE [LARGE SCALE GENOMIC DNA]</scope>
    <source>
        <strain evidence="2 3">X4EP2</strain>
    </source>
</reference>
<dbReference type="RefSeq" id="WP_179487179.1">
    <property type="nucleotide sequence ID" value="NZ_JACCCW010000001.1"/>
</dbReference>
<dbReference type="Proteomes" id="UP000589520">
    <property type="component" value="Unassembled WGS sequence"/>
</dbReference>
<sequence length="418" mass="45680">MATSSAFSLRSPQASMSSQPIQVAAELEEDRYSRLRLIPWWDQDKIHSTRVLVIGAGALGNEILKNLALLGFLHIVVVDLDQIEVTNLSRAILFSSDSIGQYKATVVADAYRKLLPEAIVTPIAANILHSLGLGVFLWSDLILAGLDNREARLFINRAAWKSNRPWIDGAIEGINGVARVFLPGQPPCYECTLGATDWALLEKRMSCNLLLHEADTAGKVPTTPTISSIIAGIQTQEALKLVHHLPTLAGQGVVFEGLHHTSYKVDYTESPDCLSHYTFDRIVSLEQKSSELTLADLLALAKEDLNTIEAVLEFSREIIHKLICPNCHAEETVFAPVGSLTYHQGRCNVCTTPRIVQTLSGFHGQEDLATLKLDQLGLPLYDLYTARSTEDGREDELAYLIAGDAPAILGPNAPPEAA</sequence>